<feature type="compositionally biased region" description="Low complexity" evidence="1">
    <location>
        <begin position="502"/>
        <end position="512"/>
    </location>
</feature>
<reference evidence="4" key="1">
    <citation type="submission" date="2015-04" db="EMBL/GenBank/DDBJ databases">
        <title>The genome sequence of the plant pathogenic Rhizarian Plasmodiophora brassicae reveals insights in its biotrophic life cycle and the origin of chitin synthesis.</title>
        <authorList>
            <person name="Schwelm A."/>
            <person name="Fogelqvist J."/>
            <person name="Knaust A."/>
            <person name="Julke S."/>
            <person name="Lilja T."/>
            <person name="Dhandapani V."/>
            <person name="Bonilla-Rosso G."/>
            <person name="Karlsson M."/>
            <person name="Shevchenko A."/>
            <person name="Choi S.R."/>
            <person name="Kim H.G."/>
            <person name="Park J.Y."/>
            <person name="Lim Y.P."/>
            <person name="Ludwig-Muller J."/>
            <person name="Dixelius C."/>
        </authorList>
    </citation>
    <scope>NUCLEOTIDE SEQUENCE</scope>
    <source>
        <tissue evidence="4">Potato root galls</tissue>
    </source>
</reference>
<organism evidence="4">
    <name type="scientific">Spongospora subterranea</name>
    <dbReference type="NCBI Taxonomy" id="70186"/>
    <lineage>
        <taxon>Eukaryota</taxon>
        <taxon>Sar</taxon>
        <taxon>Rhizaria</taxon>
        <taxon>Endomyxa</taxon>
        <taxon>Phytomyxea</taxon>
        <taxon>Plasmodiophorida</taxon>
        <taxon>Plasmodiophoridae</taxon>
        <taxon>Spongospora</taxon>
    </lineage>
</organism>
<evidence type="ECO:0000256" key="1">
    <source>
        <dbReference type="SAM" id="MobiDB-lite"/>
    </source>
</evidence>
<feature type="region of interest" description="Disordered" evidence="1">
    <location>
        <begin position="480"/>
        <end position="512"/>
    </location>
</feature>
<feature type="transmembrane region" description="Helical" evidence="2">
    <location>
        <begin position="537"/>
        <end position="558"/>
    </location>
</feature>
<keyword evidence="2" id="KW-0472">Membrane</keyword>
<evidence type="ECO:0000256" key="2">
    <source>
        <dbReference type="SAM" id="Phobius"/>
    </source>
</evidence>
<feature type="signal peptide" evidence="3">
    <location>
        <begin position="1"/>
        <end position="35"/>
    </location>
</feature>
<evidence type="ECO:0000256" key="3">
    <source>
        <dbReference type="SAM" id="SignalP"/>
    </source>
</evidence>
<feature type="chain" id="PRO_5005223132" evidence="3">
    <location>
        <begin position="36"/>
        <end position="610"/>
    </location>
</feature>
<keyword evidence="2" id="KW-1133">Transmembrane helix</keyword>
<sequence length="610" mass="68094">MPPISYRIMIIPTSFFNPSLSCFVIFHCLACVVLSDSHDRYLCQFCQCRIYDEKDRYLVANCAGVQLGALLNEFAEFPKNGDTIRIFQSGQKTGHEVTTSQQDCYGDQAECSTRNNLDTYSIKEWINSKMHSPKSARSLVKTSLQTIIPFVLTYDEDEIPIMLEDDQTYCVKALIVSEPIVEKSEMAMIVQSSPKMFPKAGKGIQRFAGIDFVSVERPTPYIIHDLRLLPDLTALVFLDAQNVPALSLLPNLSFLSVTCPSDDHNRNFESKGLTYLPSLKTLVVVGFNLDLSLLSPQSQFAREVGSHSNIEISWSDARHNDFFFTSESLSPPVPLIRSRSTVTESAPTSQPSSSRVRVISPVSPSSASVWLWMIENCEFCFDSPQVVLASKCGRQFKMFIRRILSRLPSQESKRVSVKDMRHSPAFLALYSNIRQLLETVFGNPRRKPFCRSTSHGVSDQSRFIQKPRVGLRPLSIPRVSVDEDLPGESSPSTPRAGTPRFGTASSSGATSSLSLETEPELIEKTVTISYVRTRRGLLVVIGAAMLSFVVLVFVLRVVNGRRKASLARFWRKRTDLVKKLDQIARANRSRRGLSPVPPTESVGVVLSSSL</sequence>
<name>A0A0H5R5J7_9EUKA</name>
<proteinExistence type="predicted"/>
<evidence type="ECO:0000313" key="4">
    <source>
        <dbReference type="EMBL" id="CRZ09408.1"/>
    </source>
</evidence>
<dbReference type="EMBL" id="HACM01008966">
    <property type="protein sequence ID" value="CRZ09408.1"/>
    <property type="molecule type" value="Transcribed_RNA"/>
</dbReference>
<protein>
    <submittedName>
        <fullName evidence="4">Uncharacterized protein</fullName>
    </submittedName>
</protein>
<keyword evidence="2" id="KW-0812">Transmembrane</keyword>
<dbReference type="AlphaFoldDB" id="A0A0H5R5J7"/>
<accession>A0A0H5R5J7</accession>
<keyword evidence="3" id="KW-0732">Signal</keyword>